<evidence type="ECO:0000256" key="2">
    <source>
        <dbReference type="ARBA" id="ARBA00023125"/>
    </source>
</evidence>
<dbReference type="InterPro" id="IPR001005">
    <property type="entry name" value="SANT/Myb"/>
</dbReference>
<dbReference type="InterPro" id="IPR051575">
    <property type="entry name" value="Myb-like_DNA-bd"/>
</dbReference>
<evidence type="ECO:0000313" key="8">
    <source>
        <dbReference type="EMBL" id="KAA8499527.1"/>
    </source>
</evidence>
<dbReference type="SMART" id="SM00717">
    <property type="entry name" value="SANT"/>
    <property type="match status" value="2"/>
</dbReference>
<comment type="caution">
    <text evidence="8">The sequence shown here is derived from an EMBL/GenBank/DDBJ whole genome shotgun (WGS) entry which is preliminary data.</text>
</comment>
<dbReference type="CDD" id="cd00167">
    <property type="entry name" value="SANT"/>
    <property type="match status" value="2"/>
</dbReference>
<evidence type="ECO:0000256" key="5">
    <source>
        <dbReference type="SAM" id="MobiDB-lite"/>
    </source>
</evidence>
<dbReference type="AlphaFoldDB" id="A0A5J4ZA74"/>
<keyword evidence="1" id="KW-0805">Transcription regulation</keyword>
<protein>
    <submittedName>
        <fullName evidence="8">Transcriptional activator Myb</fullName>
    </submittedName>
</protein>
<dbReference type="SUPFAM" id="SSF46689">
    <property type="entry name" value="Homeodomain-like"/>
    <property type="match status" value="1"/>
</dbReference>
<dbReference type="PANTHER" id="PTHR46621:SF1">
    <property type="entry name" value="SNRNA-ACTIVATING PROTEIN COMPLEX SUBUNIT 4"/>
    <property type="match status" value="1"/>
</dbReference>
<dbReference type="GO" id="GO:0000978">
    <property type="term" value="F:RNA polymerase II cis-regulatory region sequence-specific DNA binding"/>
    <property type="evidence" value="ECO:0007669"/>
    <property type="project" value="TreeGrafter"/>
</dbReference>
<dbReference type="InterPro" id="IPR017930">
    <property type="entry name" value="Myb_dom"/>
</dbReference>
<feature type="compositionally biased region" description="Low complexity" evidence="5">
    <location>
        <begin position="246"/>
        <end position="259"/>
    </location>
</feature>
<dbReference type="InterPro" id="IPR009057">
    <property type="entry name" value="Homeodomain-like_sf"/>
</dbReference>
<accession>A0A5J4ZA74</accession>
<dbReference type="Pfam" id="PF00249">
    <property type="entry name" value="Myb_DNA-binding"/>
    <property type="match status" value="1"/>
</dbReference>
<feature type="domain" description="HTH myb-type" evidence="7">
    <location>
        <begin position="269"/>
        <end position="325"/>
    </location>
</feature>
<sequence>MEIHAHEASVGVPYRQPPHAEKIHVLGKHACFAGEPNRRMAPLELLVPQRGFLQSSRVPHKETPGGTGRNVMSLEYILNDSEQGRQCSLPAVAPRQNVPGHDGPDSAPCFGTDIVQMHNAQRLPSLLNHFPYSLALPVERDSHGAGLLGCGEATPGYNRTALLPGEGSCGAKPRGDAKLNSGPSLMASSFACGSDSRFTTVGSFKQCVEPFSLPPPNADRSLDSHANNLPSLPKPGSKPAPGVLVSSSASGFDSSEGPSAPFVGTRKRTDHVIRRRWSPREDEILKQAVAENGARDWNRLARQYLPRRTAKQLRARWVYYLQEPDRVPAEFSQEQDQMIFKLAAERVQPIDWCLIARNIGGQHNSQEVKFRFRKLVRISEKGGVTVQPCVYA</sequence>
<organism evidence="8 9">
    <name type="scientific">Porphyridium purpureum</name>
    <name type="common">Red alga</name>
    <name type="synonym">Porphyridium cruentum</name>
    <dbReference type="NCBI Taxonomy" id="35688"/>
    <lineage>
        <taxon>Eukaryota</taxon>
        <taxon>Rhodophyta</taxon>
        <taxon>Bangiophyceae</taxon>
        <taxon>Porphyridiales</taxon>
        <taxon>Porphyridiaceae</taxon>
        <taxon>Porphyridium</taxon>
    </lineage>
</organism>
<dbReference type="Gene3D" id="1.10.10.60">
    <property type="entry name" value="Homeodomain-like"/>
    <property type="match status" value="1"/>
</dbReference>
<feature type="domain" description="Myb-like" evidence="6">
    <location>
        <begin position="269"/>
        <end position="321"/>
    </location>
</feature>
<dbReference type="GO" id="GO:0019185">
    <property type="term" value="C:snRNA-activating protein complex"/>
    <property type="evidence" value="ECO:0007669"/>
    <property type="project" value="TreeGrafter"/>
</dbReference>
<dbReference type="GO" id="GO:0042796">
    <property type="term" value="P:snRNA transcription by RNA polymerase III"/>
    <property type="evidence" value="ECO:0007669"/>
    <property type="project" value="TreeGrafter"/>
</dbReference>
<dbReference type="GO" id="GO:0042795">
    <property type="term" value="P:snRNA transcription by RNA polymerase II"/>
    <property type="evidence" value="ECO:0007669"/>
    <property type="project" value="TreeGrafter"/>
</dbReference>
<keyword evidence="2" id="KW-0238">DNA-binding</keyword>
<evidence type="ECO:0000256" key="1">
    <source>
        <dbReference type="ARBA" id="ARBA00023015"/>
    </source>
</evidence>
<dbReference type="PROSITE" id="PS51294">
    <property type="entry name" value="HTH_MYB"/>
    <property type="match status" value="1"/>
</dbReference>
<evidence type="ECO:0000256" key="3">
    <source>
        <dbReference type="ARBA" id="ARBA00023163"/>
    </source>
</evidence>
<evidence type="ECO:0000259" key="7">
    <source>
        <dbReference type="PROSITE" id="PS51294"/>
    </source>
</evidence>
<keyword evidence="3" id="KW-0804">Transcription</keyword>
<name>A0A5J4ZA74_PORPP</name>
<proteinExistence type="predicted"/>
<dbReference type="GO" id="GO:0001006">
    <property type="term" value="F:RNA polymerase III type 3 promoter sequence-specific DNA binding"/>
    <property type="evidence" value="ECO:0007669"/>
    <property type="project" value="TreeGrafter"/>
</dbReference>
<dbReference type="Proteomes" id="UP000324585">
    <property type="component" value="Unassembled WGS sequence"/>
</dbReference>
<evidence type="ECO:0000256" key="4">
    <source>
        <dbReference type="ARBA" id="ARBA00023242"/>
    </source>
</evidence>
<reference evidence="9" key="1">
    <citation type="journal article" date="2019" name="Nat. Commun.">
        <title>Expansion of phycobilisome linker gene families in mesophilic red algae.</title>
        <authorList>
            <person name="Lee J."/>
            <person name="Kim D."/>
            <person name="Bhattacharya D."/>
            <person name="Yoon H.S."/>
        </authorList>
    </citation>
    <scope>NUCLEOTIDE SEQUENCE [LARGE SCALE GENOMIC DNA]</scope>
    <source>
        <strain evidence="9">CCMP 1328</strain>
    </source>
</reference>
<dbReference type="PANTHER" id="PTHR46621">
    <property type="entry name" value="SNRNA-ACTIVATING PROTEIN COMPLEX SUBUNIT 4"/>
    <property type="match status" value="1"/>
</dbReference>
<feature type="region of interest" description="Disordered" evidence="5">
    <location>
        <begin position="215"/>
        <end position="270"/>
    </location>
</feature>
<keyword evidence="9" id="KW-1185">Reference proteome</keyword>
<dbReference type="EMBL" id="VRMN01000001">
    <property type="protein sequence ID" value="KAA8499527.1"/>
    <property type="molecule type" value="Genomic_DNA"/>
</dbReference>
<feature type="domain" description="Myb-like" evidence="6">
    <location>
        <begin position="323"/>
        <end position="376"/>
    </location>
</feature>
<evidence type="ECO:0000313" key="9">
    <source>
        <dbReference type="Proteomes" id="UP000324585"/>
    </source>
</evidence>
<evidence type="ECO:0000259" key="6">
    <source>
        <dbReference type="PROSITE" id="PS50090"/>
    </source>
</evidence>
<gene>
    <name evidence="8" type="ORF">FVE85_7112</name>
</gene>
<keyword evidence="4" id="KW-0539">Nucleus</keyword>
<dbReference type="OrthoDB" id="2143914at2759"/>
<dbReference type="PROSITE" id="PS50090">
    <property type="entry name" value="MYB_LIKE"/>
    <property type="match status" value="2"/>
</dbReference>